<proteinExistence type="predicted"/>
<dbReference type="EMBL" id="JACGWJ010000233">
    <property type="protein sequence ID" value="KAL0294043.1"/>
    <property type="molecule type" value="Genomic_DNA"/>
</dbReference>
<protein>
    <submittedName>
        <fullName evidence="2">Uncharacterized protein</fullName>
    </submittedName>
</protein>
<organism evidence="2">
    <name type="scientific">Sesamum radiatum</name>
    <name type="common">Black benniseed</name>
    <dbReference type="NCBI Taxonomy" id="300843"/>
    <lineage>
        <taxon>Eukaryota</taxon>
        <taxon>Viridiplantae</taxon>
        <taxon>Streptophyta</taxon>
        <taxon>Embryophyta</taxon>
        <taxon>Tracheophyta</taxon>
        <taxon>Spermatophyta</taxon>
        <taxon>Magnoliopsida</taxon>
        <taxon>eudicotyledons</taxon>
        <taxon>Gunneridae</taxon>
        <taxon>Pentapetalae</taxon>
        <taxon>asterids</taxon>
        <taxon>lamiids</taxon>
        <taxon>Lamiales</taxon>
        <taxon>Pedaliaceae</taxon>
        <taxon>Sesamum</taxon>
    </lineage>
</organism>
<dbReference type="AlphaFoldDB" id="A0AAW2JI50"/>
<reference evidence="2" key="2">
    <citation type="journal article" date="2024" name="Plant">
        <title>Genomic evolution and insights into agronomic trait innovations of Sesamum species.</title>
        <authorList>
            <person name="Miao H."/>
            <person name="Wang L."/>
            <person name="Qu L."/>
            <person name="Liu H."/>
            <person name="Sun Y."/>
            <person name="Le M."/>
            <person name="Wang Q."/>
            <person name="Wei S."/>
            <person name="Zheng Y."/>
            <person name="Lin W."/>
            <person name="Duan Y."/>
            <person name="Cao H."/>
            <person name="Xiong S."/>
            <person name="Wang X."/>
            <person name="Wei L."/>
            <person name="Li C."/>
            <person name="Ma Q."/>
            <person name="Ju M."/>
            <person name="Zhao R."/>
            <person name="Li G."/>
            <person name="Mu C."/>
            <person name="Tian Q."/>
            <person name="Mei H."/>
            <person name="Zhang T."/>
            <person name="Gao T."/>
            <person name="Zhang H."/>
        </authorList>
    </citation>
    <scope>NUCLEOTIDE SEQUENCE</scope>
    <source>
        <strain evidence="2">G02</strain>
    </source>
</reference>
<name>A0AAW2JI50_SESRA</name>
<evidence type="ECO:0000256" key="1">
    <source>
        <dbReference type="SAM" id="MobiDB-lite"/>
    </source>
</evidence>
<accession>A0AAW2JI50</accession>
<gene>
    <name evidence="2" type="ORF">Sradi_6906400</name>
</gene>
<evidence type="ECO:0000313" key="2">
    <source>
        <dbReference type="EMBL" id="KAL0294043.1"/>
    </source>
</evidence>
<sequence>MAKRWRWAGGCSNRPVAHALWLPPLAGRGFDGFLVTSHFKGTFPLPFFSFPHSRPPAKLTPVIFLLIKSYFLAYIMCSFADESVRFVGEINPSDDPSEATSRRVDSRSAGPSSSRRRSLRRMATTFRRLIDEEEEEAEGEASSPGEELRVVRALTPVPSSSVVDLGPSILQRAHIEQMREDFFLPGSLVIYVAGPQARAPFPPLNCLAFFRAQLLWVSVFLSPLSIKK</sequence>
<feature type="region of interest" description="Disordered" evidence="1">
    <location>
        <begin position="92"/>
        <end position="119"/>
    </location>
</feature>
<comment type="caution">
    <text evidence="2">The sequence shown here is derived from an EMBL/GenBank/DDBJ whole genome shotgun (WGS) entry which is preliminary data.</text>
</comment>
<reference evidence="2" key="1">
    <citation type="submission" date="2020-06" db="EMBL/GenBank/DDBJ databases">
        <authorList>
            <person name="Li T."/>
            <person name="Hu X."/>
            <person name="Zhang T."/>
            <person name="Song X."/>
            <person name="Zhang H."/>
            <person name="Dai N."/>
            <person name="Sheng W."/>
            <person name="Hou X."/>
            <person name="Wei L."/>
        </authorList>
    </citation>
    <scope>NUCLEOTIDE SEQUENCE</scope>
    <source>
        <strain evidence="2">G02</strain>
        <tissue evidence="2">Leaf</tissue>
    </source>
</reference>